<dbReference type="EMBL" id="JASCIQ010000022">
    <property type="protein sequence ID" value="MDI3406380.1"/>
    <property type="molecule type" value="Genomic_DNA"/>
</dbReference>
<dbReference type="SUPFAM" id="SSF55781">
    <property type="entry name" value="GAF domain-like"/>
    <property type="match status" value="1"/>
</dbReference>
<evidence type="ECO:0000313" key="5">
    <source>
        <dbReference type="Proteomes" id="UP001223978"/>
    </source>
</evidence>
<dbReference type="Proteomes" id="UP001223978">
    <property type="component" value="Unassembled WGS sequence"/>
</dbReference>
<dbReference type="InterPro" id="IPR036457">
    <property type="entry name" value="PPM-type-like_dom_sf"/>
</dbReference>
<name>A0ABT6SEH8_9ACTN</name>
<dbReference type="InterPro" id="IPR003594">
    <property type="entry name" value="HATPase_dom"/>
</dbReference>
<dbReference type="PANTHER" id="PTHR43156">
    <property type="entry name" value="STAGE II SPORULATION PROTEIN E-RELATED"/>
    <property type="match status" value="1"/>
</dbReference>
<evidence type="ECO:0000259" key="3">
    <source>
        <dbReference type="SMART" id="SM00331"/>
    </source>
</evidence>
<protein>
    <submittedName>
        <fullName evidence="4">SpoIIE family protein phosphatase</fullName>
    </submittedName>
</protein>
<dbReference type="SMART" id="SM00331">
    <property type="entry name" value="PP2C_SIG"/>
    <property type="match status" value="1"/>
</dbReference>
<keyword evidence="1" id="KW-0378">Hydrolase</keyword>
<feature type="region of interest" description="Disordered" evidence="2">
    <location>
        <begin position="552"/>
        <end position="571"/>
    </location>
</feature>
<feature type="region of interest" description="Disordered" evidence="2">
    <location>
        <begin position="225"/>
        <end position="252"/>
    </location>
</feature>
<dbReference type="InterPro" id="IPR052016">
    <property type="entry name" value="Bact_Sigma-Reg"/>
</dbReference>
<dbReference type="Pfam" id="PF13581">
    <property type="entry name" value="HATPase_c_2"/>
    <property type="match status" value="1"/>
</dbReference>
<gene>
    <name evidence="4" type="ORF">QIS96_21535</name>
</gene>
<comment type="caution">
    <text evidence="4">The sequence shown here is derived from an EMBL/GenBank/DDBJ whole genome shotgun (WGS) entry which is preliminary data.</text>
</comment>
<dbReference type="Gene3D" id="3.60.40.10">
    <property type="entry name" value="PPM-type phosphatase domain"/>
    <property type="match status" value="1"/>
</dbReference>
<feature type="domain" description="PPM-type phosphatase" evidence="3">
    <location>
        <begin position="440"/>
        <end position="710"/>
    </location>
</feature>
<dbReference type="Gene3D" id="3.30.565.10">
    <property type="entry name" value="Histidine kinase-like ATPase, C-terminal domain"/>
    <property type="match status" value="1"/>
</dbReference>
<feature type="compositionally biased region" description="Low complexity" evidence="2">
    <location>
        <begin position="225"/>
        <end position="235"/>
    </location>
</feature>
<keyword evidence="5" id="KW-1185">Reference proteome</keyword>
<dbReference type="Gene3D" id="3.30.450.40">
    <property type="match status" value="1"/>
</dbReference>
<feature type="region of interest" description="Disordered" evidence="2">
    <location>
        <begin position="1"/>
        <end position="37"/>
    </location>
</feature>
<dbReference type="InterPro" id="IPR001932">
    <property type="entry name" value="PPM-type_phosphatase-like_dom"/>
</dbReference>
<evidence type="ECO:0000313" key="4">
    <source>
        <dbReference type="EMBL" id="MDI3406380.1"/>
    </source>
</evidence>
<dbReference type="CDD" id="cd16936">
    <property type="entry name" value="HATPase_RsbW-like"/>
    <property type="match status" value="1"/>
</dbReference>
<evidence type="ECO:0000256" key="2">
    <source>
        <dbReference type="SAM" id="MobiDB-lite"/>
    </source>
</evidence>
<dbReference type="PANTHER" id="PTHR43156:SF2">
    <property type="entry name" value="STAGE II SPORULATION PROTEIN E"/>
    <property type="match status" value="1"/>
</dbReference>
<dbReference type="InterPro" id="IPR036890">
    <property type="entry name" value="HATPase_C_sf"/>
</dbReference>
<evidence type="ECO:0000256" key="1">
    <source>
        <dbReference type="ARBA" id="ARBA00022801"/>
    </source>
</evidence>
<dbReference type="Pfam" id="PF07228">
    <property type="entry name" value="SpoIIE"/>
    <property type="match status" value="1"/>
</dbReference>
<sequence>MGFIPMQRETDSHAPESRPSPPPVPREAHPCARTALPGNSLAPAAARRFVRSALADWAEPAVRADAARADPAEDPSPPAVDGITERLADDAVVLVSELVTNAVVHAGTDVELLCRFEYAEENDEGEGASLLVEVTDHHPARPVHGASADRASDGAEYGRGLHLVASLAESWGITYRTGSKTVWARLPVDGVDVARELEAYAGEQAAERGLRAAEAAEAAELLAPAGQDRASHPGGSDSGADDSGSGDRDPGAWGHRDAVTFLAEASDLLAGQLDEDLVAALAGQLLVPHLADWCAVWLDDEGDRRTAPPASVPRLARVWHRSENRIEELHRVLEKEPPRLAGPLHSGPVPVPWPAEGLAESSGTALAHRLVAGGRSLGTLLVGRAGLRRFPDDVTGLLQDFSRRVALAVGAARQYTRQATISRVLQRGLLPSSVAEVPGLQTALVYEPRDKGLAGGDFYDVFPAGGGRWCFALGDVCGNGPEAAVVTGLARPWLRLLAREGYSVGDVLTRLNQALLDDAMEAAEAAARAVAAAGLGGVDPLARTADVDPLARTSRAHGSPHTVLPHTGSPDTASPTRFLSVLYGELVPTDDGVRCTVACAGHPLPLILDPEGGVRAAAEPQVILGVLEDATYTGETFLLRRGETLLLVTDGVTERRDGPRQFDDGDGLAAALATCTDLSALHVAERIRHLVHEFSAEPPDDDLALLVLQAQ</sequence>
<reference evidence="4 5" key="1">
    <citation type="submission" date="2023-05" db="EMBL/GenBank/DDBJ databases">
        <title>Draft genome sequence of Streptomyces sp. B-S-A6 isolated from a cave soil in Thailand.</title>
        <authorList>
            <person name="Chamroensaksri N."/>
            <person name="Muangham S."/>
        </authorList>
    </citation>
    <scope>NUCLEOTIDE SEQUENCE [LARGE SCALE GENOMIC DNA]</scope>
    <source>
        <strain evidence="4 5">B-S-A6</strain>
    </source>
</reference>
<accession>A0ABT6SEH8</accession>
<organism evidence="4 5">
    <name type="scientific">Streptomyces cavernicola</name>
    <dbReference type="NCBI Taxonomy" id="3043613"/>
    <lineage>
        <taxon>Bacteria</taxon>
        <taxon>Bacillati</taxon>
        <taxon>Actinomycetota</taxon>
        <taxon>Actinomycetes</taxon>
        <taxon>Kitasatosporales</taxon>
        <taxon>Streptomycetaceae</taxon>
        <taxon>Streptomyces</taxon>
    </lineage>
</organism>
<dbReference type="InterPro" id="IPR029016">
    <property type="entry name" value="GAF-like_dom_sf"/>
</dbReference>
<proteinExistence type="predicted"/>